<gene>
    <name evidence="2" type="ORF">HNR12_001020</name>
</gene>
<keyword evidence="2" id="KW-0413">Isomerase</keyword>
<evidence type="ECO:0000313" key="3">
    <source>
        <dbReference type="Proteomes" id="UP000575985"/>
    </source>
</evidence>
<proteinExistence type="predicted"/>
<protein>
    <submittedName>
        <fullName evidence="2">Muconolactone delta-isomerase</fullName>
    </submittedName>
</protein>
<dbReference type="Proteomes" id="UP000575985">
    <property type="component" value="Unassembled WGS sequence"/>
</dbReference>
<evidence type="ECO:0000313" key="2">
    <source>
        <dbReference type="EMBL" id="NYI94743.1"/>
    </source>
</evidence>
<dbReference type="GO" id="GO:0016853">
    <property type="term" value="F:isomerase activity"/>
    <property type="evidence" value="ECO:0007669"/>
    <property type="project" value="UniProtKB-KW"/>
</dbReference>
<dbReference type="SUPFAM" id="SSF54909">
    <property type="entry name" value="Dimeric alpha+beta barrel"/>
    <property type="match status" value="1"/>
</dbReference>
<name>A0A853BHF8_9ACTN</name>
<dbReference type="Gene3D" id="3.30.70.1060">
    <property type="entry name" value="Dimeric alpha+beta barrel"/>
    <property type="match status" value="1"/>
</dbReference>
<keyword evidence="3" id="KW-1185">Reference proteome</keyword>
<dbReference type="Pfam" id="PF02426">
    <property type="entry name" value="MIase"/>
    <property type="match status" value="1"/>
</dbReference>
<dbReference type="InterPro" id="IPR011008">
    <property type="entry name" value="Dimeric_a/b-barrel"/>
</dbReference>
<dbReference type="RefSeq" id="WP_179766388.1">
    <property type="nucleotide sequence ID" value="NZ_JACCFO010000001.1"/>
</dbReference>
<comment type="caution">
    <text evidence="2">The sequence shown here is derived from an EMBL/GenBank/DDBJ whole genome shotgun (WGS) entry which is preliminary data.</text>
</comment>
<reference evidence="2 3" key="1">
    <citation type="submission" date="2020-07" db="EMBL/GenBank/DDBJ databases">
        <title>Sequencing the genomes of 1000 actinobacteria strains.</title>
        <authorList>
            <person name="Klenk H.-P."/>
        </authorList>
    </citation>
    <scope>NUCLEOTIDE SEQUENCE [LARGE SCALE GENOMIC DNA]</scope>
    <source>
        <strain evidence="2 3">DSM 45927</strain>
    </source>
</reference>
<dbReference type="EMBL" id="JACCFO010000001">
    <property type="protein sequence ID" value="NYI94743.1"/>
    <property type="molecule type" value="Genomic_DNA"/>
</dbReference>
<dbReference type="InterPro" id="IPR026029">
    <property type="entry name" value="MLI_dom"/>
</dbReference>
<organism evidence="2 3">
    <name type="scientific">Streptomonospora nanhaiensis</name>
    <dbReference type="NCBI Taxonomy" id="1323731"/>
    <lineage>
        <taxon>Bacteria</taxon>
        <taxon>Bacillati</taxon>
        <taxon>Actinomycetota</taxon>
        <taxon>Actinomycetes</taxon>
        <taxon>Streptosporangiales</taxon>
        <taxon>Nocardiopsidaceae</taxon>
        <taxon>Streptomonospora</taxon>
    </lineage>
</organism>
<evidence type="ECO:0000259" key="1">
    <source>
        <dbReference type="Pfam" id="PF02426"/>
    </source>
</evidence>
<dbReference type="AlphaFoldDB" id="A0A853BHF8"/>
<feature type="domain" description="Muconolactone isomerase" evidence="1">
    <location>
        <begin position="1"/>
        <end position="83"/>
    </location>
</feature>
<accession>A0A853BHF8</accession>
<sequence>MLFEVVTKGNPAGISGAEFEDRFRRALRYMKDLHEKGVIVHAWVRVGGFGATNIFEVDSHAELLDYLNGSPMVPYVEYTVTPVVDGTRFGGLPPGAPADQAA</sequence>